<evidence type="ECO:0000313" key="2">
    <source>
        <dbReference type="Proteomes" id="UP000386847"/>
    </source>
</evidence>
<organism evidence="1 2">
    <name type="scientific">Raineyella fluvialis</name>
    <dbReference type="NCBI Taxonomy" id="2662261"/>
    <lineage>
        <taxon>Bacteria</taxon>
        <taxon>Bacillati</taxon>
        <taxon>Actinomycetota</taxon>
        <taxon>Actinomycetes</taxon>
        <taxon>Propionibacteriales</taxon>
        <taxon>Propionibacteriaceae</taxon>
        <taxon>Raineyella</taxon>
    </lineage>
</organism>
<proteinExistence type="predicted"/>
<dbReference type="SUPFAM" id="SSF55961">
    <property type="entry name" value="Bet v1-like"/>
    <property type="match status" value="1"/>
</dbReference>
<dbReference type="RefSeq" id="WP_153572569.1">
    <property type="nucleotide sequence ID" value="NZ_CP045725.1"/>
</dbReference>
<dbReference type="EMBL" id="CP045725">
    <property type="protein sequence ID" value="QGF24040.1"/>
    <property type="molecule type" value="Genomic_DNA"/>
</dbReference>
<gene>
    <name evidence="1" type="ORF">Rai3103_10510</name>
</gene>
<dbReference type="InterPro" id="IPR019587">
    <property type="entry name" value="Polyketide_cyclase/dehydratase"/>
</dbReference>
<dbReference type="KEGG" id="rain:Rai3103_10510"/>
<dbReference type="AlphaFoldDB" id="A0A5Q2FAN2"/>
<dbReference type="InterPro" id="IPR023393">
    <property type="entry name" value="START-like_dom_sf"/>
</dbReference>
<evidence type="ECO:0008006" key="3">
    <source>
        <dbReference type="Google" id="ProtNLM"/>
    </source>
</evidence>
<sequence>MSKHVAASASVLIDRPVDDVFAFFADAENSPRWRSGVISIRRVGEDLGVGTVYEQSVAGPGGRPIRADIRLTAYEAGRRVAFETIAGPVRPRGEYLFEPVEGGTRVVFDLAADLDGVKALLMAGPVQKTMDAEVAALAKAKDQLEHP</sequence>
<name>A0A5Q2FAN2_9ACTN</name>
<accession>A0A5Q2FAN2</accession>
<keyword evidence="2" id="KW-1185">Reference proteome</keyword>
<evidence type="ECO:0000313" key="1">
    <source>
        <dbReference type="EMBL" id="QGF24040.1"/>
    </source>
</evidence>
<dbReference type="Proteomes" id="UP000386847">
    <property type="component" value="Chromosome"/>
</dbReference>
<dbReference type="Gene3D" id="3.30.530.20">
    <property type="match status" value="1"/>
</dbReference>
<protein>
    <recommendedName>
        <fullName evidence="3">Polyketide cyclase / dehydrase and lipid transport</fullName>
    </recommendedName>
</protein>
<dbReference type="Pfam" id="PF10604">
    <property type="entry name" value="Polyketide_cyc2"/>
    <property type="match status" value="1"/>
</dbReference>
<reference evidence="1 2" key="1">
    <citation type="submission" date="2019-10" db="EMBL/GenBank/DDBJ databases">
        <title>Genomic analysis of Raineyella sp. CBA3103.</title>
        <authorList>
            <person name="Roh S.W."/>
        </authorList>
    </citation>
    <scope>NUCLEOTIDE SEQUENCE [LARGE SCALE GENOMIC DNA]</scope>
    <source>
        <strain evidence="1 2">CBA3103</strain>
    </source>
</reference>